<reference evidence="2" key="1">
    <citation type="journal article" date="2019" name="Int. J. Syst. Evol. Microbiol.">
        <title>The Global Catalogue of Microorganisms (GCM) 10K type strain sequencing project: providing services to taxonomists for standard genome sequencing and annotation.</title>
        <authorList>
            <consortium name="The Broad Institute Genomics Platform"/>
            <consortium name="The Broad Institute Genome Sequencing Center for Infectious Disease"/>
            <person name="Wu L."/>
            <person name="Ma J."/>
        </authorList>
    </citation>
    <scope>NUCLEOTIDE SEQUENCE [LARGE SCALE GENOMIC DNA]</scope>
    <source>
        <strain evidence="2">CCUG 55585</strain>
    </source>
</reference>
<protein>
    <submittedName>
        <fullName evidence="1">Uncharacterized protein</fullName>
    </submittedName>
</protein>
<gene>
    <name evidence="1" type="ORF">ACFQ0E_17665</name>
</gene>
<dbReference type="RefSeq" id="WP_386826085.1">
    <property type="nucleotide sequence ID" value="NZ_JBHTIF010000005.1"/>
</dbReference>
<evidence type="ECO:0000313" key="1">
    <source>
        <dbReference type="EMBL" id="MFD0727425.1"/>
    </source>
</evidence>
<proteinExistence type="predicted"/>
<dbReference type="EMBL" id="JBHTIF010000005">
    <property type="protein sequence ID" value="MFD0727425.1"/>
    <property type="molecule type" value="Genomic_DNA"/>
</dbReference>
<evidence type="ECO:0000313" key="2">
    <source>
        <dbReference type="Proteomes" id="UP001597110"/>
    </source>
</evidence>
<dbReference type="Proteomes" id="UP001597110">
    <property type="component" value="Unassembled WGS sequence"/>
</dbReference>
<comment type="caution">
    <text evidence="1">The sequence shown here is derived from an EMBL/GenBank/DDBJ whole genome shotgun (WGS) entry which is preliminary data.</text>
</comment>
<name>A0ABW2YJV0_9GAMM</name>
<keyword evidence="2" id="KW-1185">Reference proteome</keyword>
<accession>A0ABW2YJV0</accession>
<sequence>MPRADITFSALGEQAEQRVRLAVQLLAAYRIRAKIRAWDGTRCSLLVTDLSDAYGRRTHDLARARGTPVLAFGTEGGEAGDGIGIADDNSLVPALAQRMRELLALDARDDEPDAQPEASPALCRLAGNEFKGLGVDATCNGRTVRIRPGEGRVYAPTLSDLLSAVDTFCTADWSLTRNDVDGRPREDGASRSLEAFLLQAAFAARDTLPPFPEGRYRLDCWPDVGSAPELIDSLKIAKRLLDGSASSSELVAACRIDAADVNATLWAYAAANLLDMPIDALPKEEPQPQTARPFSGIMARIAQRFGLRP</sequence>
<organism evidence="1 2">
    <name type="scientific">Lysobacter brunescens</name>
    <dbReference type="NCBI Taxonomy" id="262323"/>
    <lineage>
        <taxon>Bacteria</taxon>
        <taxon>Pseudomonadati</taxon>
        <taxon>Pseudomonadota</taxon>
        <taxon>Gammaproteobacteria</taxon>
        <taxon>Lysobacterales</taxon>
        <taxon>Lysobacteraceae</taxon>
        <taxon>Lysobacter</taxon>
    </lineage>
</organism>